<comment type="caution">
    <text evidence="1">The sequence shown here is derived from an EMBL/GenBank/DDBJ whole genome shotgun (WGS) entry which is preliminary data.</text>
</comment>
<protein>
    <submittedName>
        <fullName evidence="1">Uncharacterized protein</fullName>
    </submittedName>
</protein>
<name>A0ABW3SFA8_9BACL</name>
<accession>A0ABW3SFA8</accession>
<dbReference type="EMBL" id="JBHTKZ010000046">
    <property type="protein sequence ID" value="MFD1183459.1"/>
    <property type="molecule type" value="Genomic_DNA"/>
</dbReference>
<dbReference type="Proteomes" id="UP001597211">
    <property type="component" value="Unassembled WGS sequence"/>
</dbReference>
<sequence length="147" mass="16413">MLMAEEVSGLAECIRTRFSEATVHRFEEPVAPVSGEFSVTLKQEIRKSDSLSQTSIERQYALVYYANQAEAAVVAMETLSRYLMNEKEAASAEAGWLRIDSITIAAAEKLENGLHKCSGTLQTTAREPVAFKPHDKINRMEVRMTNN</sequence>
<organism evidence="1 2">
    <name type="scientific">Paenibacillus timonensis</name>
    <dbReference type="NCBI Taxonomy" id="225915"/>
    <lineage>
        <taxon>Bacteria</taxon>
        <taxon>Bacillati</taxon>
        <taxon>Bacillota</taxon>
        <taxon>Bacilli</taxon>
        <taxon>Bacillales</taxon>
        <taxon>Paenibacillaceae</taxon>
        <taxon>Paenibacillus</taxon>
    </lineage>
</organism>
<evidence type="ECO:0000313" key="2">
    <source>
        <dbReference type="Proteomes" id="UP001597211"/>
    </source>
</evidence>
<reference evidence="2" key="1">
    <citation type="journal article" date="2019" name="Int. J. Syst. Evol. Microbiol.">
        <title>The Global Catalogue of Microorganisms (GCM) 10K type strain sequencing project: providing services to taxonomists for standard genome sequencing and annotation.</title>
        <authorList>
            <consortium name="The Broad Institute Genomics Platform"/>
            <consortium name="The Broad Institute Genome Sequencing Center for Infectious Disease"/>
            <person name="Wu L."/>
            <person name="Ma J."/>
        </authorList>
    </citation>
    <scope>NUCLEOTIDE SEQUENCE [LARGE SCALE GENOMIC DNA]</scope>
    <source>
        <strain evidence="2">CCUG 48216</strain>
    </source>
</reference>
<dbReference type="RefSeq" id="WP_240270591.1">
    <property type="nucleotide sequence ID" value="NZ_JAKSXN010000050.1"/>
</dbReference>
<evidence type="ECO:0000313" key="1">
    <source>
        <dbReference type="EMBL" id="MFD1183459.1"/>
    </source>
</evidence>
<keyword evidence="2" id="KW-1185">Reference proteome</keyword>
<gene>
    <name evidence="1" type="ORF">ACFQ2Z_19135</name>
</gene>
<proteinExistence type="predicted"/>